<protein>
    <submittedName>
        <fullName evidence="1">Uncharacterized protein</fullName>
    </submittedName>
</protein>
<dbReference type="EMBL" id="UINC01033301">
    <property type="protein sequence ID" value="SVB22367.1"/>
    <property type="molecule type" value="Genomic_DNA"/>
</dbReference>
<accession>A0A382CAJ3</accession>
<organism evidence="1">
    <name type="scientific">marine metagenome</name>
    <dbReference type="NCBI Taxonomy" id="408172"/>
    <lineage>
        <taxon>unclassified sequences</taxon>
        <taxon>metagenomes</taxon>
        <taxon>ecological metagenomes</taxon>
    </lineage>
</organism>
<feature type="non-terminal residue" evidence="1">
    <location>
        <position position="1"/>
    </location>
</feature>
<evidence type="ECO:0000313" key="1">
    <source>
        <dbReference type="EMBL" id="SVB22367.1"/>
    </source>
</evidence>
<sequence>LLIIKTKFWVQFLIGEIDSSICTWRLVGDVTSRVKCVSINNLLTNVEDISQNVIKIIMVDDWPVISDKLTVMNREMIGNR</sequence>
<name>A0A382CAJ3_9ZZZZ</name>
<proteinExistence type="predicted"/>
<dbReference type="AlphaFoldDB" id="A0A382CAJ3"/>
<reference evidence="1" key="1">
    <citation type="submission" date="2018-05" db="EMBL/GenBank/DDBJ databases">
        <authorList>
            <person name="Lanie J.A."/>
            <person name="Ng W.-L."/>
            <person name="Kazmierczak K.M."/>
            <person name="Andrzejewski T.M."/>
            <person name="Davidsen T.M."/>
            <person name="Wayne K.J."/>
            <person name="Tettelin H."/>
            <person name="Glass J.I."/>
            <person name="Rusch D."/>
            <person name="Podicherti R."/>
            <person name="Tsui H.-C.T."/>
            <person name="Winkler M.E."/>
        </authorList>
    </citation>
    <scope>NUCLEOTIDE SEQUENCE</scope>
</reference>
<gene>
    <name evidence="1" type="ORF">METZ01_LOCUS175221</name>
</gene>